<dbReference type="PIRSF" id="PIRSF004846">
    <property type="entry name" value="ModA"/>
    <property type="match status" value="1"/>
</dbReference>
<dbReference type="NCBIfam" id="TIGR01256">
    <property type="entry name" value="modA"/>
    <property type="match status" value="1"/>
</dbReference>
<dbReference type="InterPro" id="IPR005950">
    <property type="entry name" value="ModA"/>
</dbReference>
<name>A0A916YEU5_9MICO</name>
<protein>
    <submittedName>
        <fullName evidence="6">Molybdate-binding protein</fullName>
    </submittedName>
</protein>
<dbReference type="EMBL" id="BMHO01000001">
    <property type="protein sequence ID" value="GGD40629.1"/>
    <property type="molecule type" value="Genomic_DNA"/>
</dbReference>
<evidence type="ECO:0000256" key="3">
    <source>
        <dbReference type="ARBA" id="ARBA00022729"/>
    </source>
</evidence>
<keyword evidence="7" id="KW-1185">Reference proteome</keyword>
<feature type="binding site" evidence="4">
    <location>
        <position position="36"/>
    </location>
    <ligand>
        <name>molybdate</name>
        <dbReference type="ChEBI" id="CHEBI:36264"/>
    </ligand>
</feature>
<accession>A0A916YEU5</accession>
<reference evidence="6" key="1">
    <citation type="journal article" date="2014" name="Int. J. Syst. Evol. Microbiol.">
        <title>Complete genome sequence of Corynebacterium casei LMG S-19264T (=DSM 44701T), isolated from a smear-ripened cheese.</title>
        <authorList>
            <consortium name="US DOE Joint Genome Institute (JGI-PGF)"/>
            <person name="Walter F."/>
            <person name="Albersmeier A."/>
            <person name="Kalinowski J."/>
            <person name="Ruckert C."/>
        </authorList>
    </citation>
    <scope>NUCLEOTIDE SEQUENCE</scope>
    <source>
        <strain evidence="6">CGMCC 1.15152</strain>
    </source>
</reference>
<evidence type="ECO:0000256" key="2">
    <source>
        <dbReference type="ARBA" id="ARBA00022723"/>
    </source>
</evidence>
<evidence type="ECO:0000256" key="1">
    <source>
        <dbReference type="ARBA" id="ARBA00009175"/>
    </source>
</evidence>
<feature type="binding site" evidence="4">
    <location>
        <position position="182"/>
    </location>
    <ligand>
        <name>molybdate</name>
        <dbReference type="ChEBI" id="CHEBI:36264"/>
    </ligand>
</feature>
<dbReference type="GO" id="GO:0046872">
    <property type="term" value="F:metal ion binding"/>
    <property type="evidence" value="ECO:0007669"/>
    <property type="project" value="UniProtKB-KW"/>
</dbReference>
<dbReference type="SUPFAM" id="SSF53850">
    <property type="entry name" value="Periplasmic binding protein-like II"/>
    <property type="match status" value="1"/>
</dbReference>
<reference evidence="6" key="2">
    <citation type="submission" date="2020-09" db="EMBL/GenBank/DDBJ databases">
        <authorList>
            <person name="Sun Q."/>
            <person name="Zhou Y."/>
        </authorList>
    </citation>
    <scope>NUCLEOTIDE SEQUENCE</scope>
    <source>
        <strain evidence="6">CGMCC 1.15152</strain>
    </source>
</reference>
<proteinExistence type="inferred from homology"/>
<dbReference type="RefSeq" id="WP_188712260.1">
    <property type="nucleotide sequence ID" value="NZ_BMHO01000001.1"/>
</dbReference>
<evidence type="ECO:0000313" key="7">
    <source>
        <dbReference type="Proteomes" id="UP000633205"/>
    </source>
</evidence>
<dbReference type="Gene3D" id="3.40.190.10">
    <property type="entry name" value="Periplasmic binding protein-like II"/>
    <property type="match status" value="2"/>
</dbReference>
<dbReference type="Proteomes" id="UP000633205">
    <property type="component" value="Unassembled WGS sequence"/>
</dbReference>
<feature type="chain" id="PRO_5036697067" evidence="5">
    <location>
        <begin position="24"/>
        <end position="243"/>
    </location>
</feature>
<dbReference type="InterPro" id="IPR050682">
    <property type="entry name" value="ModA/WtpA"/>
</dbReference>
<gene>
    <name evidence="6" type="ORF">GCM10010915_21890</name>
</gene>
<evidence type="ECO:0000256" key="5">
    <source>
        <dbReference type="SAM" id="SignalP"/>
    </source>
</evidence>
<feature type="binding site" evidence="4">
    <location>
        <position position="164"/>
    </location>
    <ligand>
        <name>molybdate</name>
        <dbReference type="ChEBI" id="CHEBI:36264"/>
    </ligand>
</feature>
<comment type="caution">
    <text evidence="6">The sequence shown here is derived from an EMBL/GenBank/DDBJ whole genome shotgun (WGS) entry which is preliminary data.</text>
</comment>
<evidence type="ECO:0000256" key="4">
    <source>
        <dbReference type="PIRSR" id="PIRSR004846-1"/>
    </source>
</evidence>
<dbReference type="PROSITE" id="PS51257">
    <property type="entry name" value="PROKAR_LIPOPROTEIN"/>
    <property type="match status" value="1"/>
</dbReference>
<keyword evidence="4" id="KW-0500">Molybdenum</keyword>
<dbReference type="PANTHER" id="PTHR30632:SF0">
    <property type="entry name" value="SULFATE-BINDING PROTEIN"/>
    <property type="match status" value="1"/>
</dbReference>
<organism evidence="6 7">
    <name type="scientific">Microbacterium faecale</name>
    <dbReference type="NCBI Taxonomy" id="1804630"/>
    <lineage>
        <taxon>Bacteria</taxon>
        <taxon>Bacillati</taxon>
        <taxon>Actinomycetota</taxon>
        <taxon>Actinomycetes</taxon>
        <taxon>Micrococcales</taxon>
        <taxon>Microbacteriaceae</taxon>
        <taxon>Microbacterium</taxon>
    </lineage>
</organism>
<dbReference type="PANTHER" id="PTHR30632">
    <property type="entry name" value="MOLYBDATE-BINDING PERIPLASMIC PROTEIN"/>
    <property type="match status" value="1"/>
</dbReference>
<feature type="signal peptide" evidence="5">
    <location>
        <begin position="1"/>
        <end position="23"/>
    </location>
</feature>
<evidence type="ECO:0000313" key="6">
    <source>
        <dbReference type="EMBL" id="GGD40629.1"/>
    </source>
</evidence>
<keyword evidence="2 4" id="KW-0479">Metal-binding</keyword>
<comment type="similarity">
    <text evidence="1">Belongs to the bacterial solute-binding protein ModA family.</text>
</comment>
<feature type="binding site" evidence="4">
    <location>
        <position position="65"/>
    </location>
    <ligand>
        <name>molybdate</name>
        <dbReference type="ChEBI" id="CHEBI:36264"/>
    </ligand>
</feature>
<dbReference type="GO" id="GO:0015689">
    <property type="term" value="P:molybdate ion transport"/>
    <property type="evidence" value="ECO:0007669"/>
    <property type="project" value="InterPro"/>
</dbReference>
<sequence>MRRPCLILAAALGVLFLASCSAADETRTLRVAAAASLNGALEEIVTGFEAAHDGVEVAPVVYDGSSTLATQIAEGAPIDVVALADEDTMARIADEMDPPRIFATNELVIAVPAGSSKVTALEDLTDPALDVVVCASAVPCGAATTRALDAAGLVVAAASYEQNVAAVARKVANGVADAGLVYRTDVEADDAIDAVDDPRFDDIVNSYPIAASASAGDDADAFVDYVLSAEGQHVLARWGFGTP</sequence>
<keyword evidence="3 5" id="KW-0732">Signal</keyword>
<dbReference type="GO" id="GO:0030973">
    <property type="term" value="F:molybdate ion binding"/>
    <property type="evidence" value="ECO:0007669"/>
    <property type="project" value="TreeGrafter"/>
</dbReference>
<dbReference type="Pfam" id="PF13531">
    <property type="entry name" value="SBP_bac_11"/>
    <property type="match status" value="1"/>
</dbReference>
<dbReference type="AlphaFoldDB" id="A0A916YEU5"/>